<proteinExistence type="inferred from homology"/>
<dbReference type="InterPro" id="IPR000477">
    <property type="entry name" value="RT_dom"/>
</dbReference>
<dbReference type="InterPro" id="IPR043502">
    <property type="entry name" value="DNA/RNA_pol_sf"/>
</dbReference>
<dbReference type="PANTHER" id="PTHR34047">
    <property type="entry name" value="NUCLEAR INTRON MATURASE 1, MITOCHONDRIAL-RELATED"/>
    <property type="match status" value="1"/>
</dbReference>
<reference evidence="3 4" key="1">
    <citation type="submission" date="2019-11" db="EMBL/GenBank/DDBJ databases">
        <title>Comparative genomics of hydrocarbon-degrading Desulfosarcina strains.</title>
        <authorList>
            <person name="Watanabe M."/>
            <person name="Kojima H."/>
            <person name="Fukui M."/>
        </authorList>
    </citation>
    <scope>NUCLEOTIDE SEQUENCE [LARGE SCALE GENOMIC DNA]</scope>
    <source>
        <strain evidence="4">oXyS1</strain>
    </source>
</reference>
<dbReference type="AlphaFoldDB" id="A0A5K8A3Q7"/>
<comment type="similarity">
    <text evidence="1">Belongs to the bacterial reverse transcriptase family.</text>
</comment>
<sequence length="277" mass="31912">MKASLLDQAMAPETLDAAWRKLRREHTPWSIHVSREQLQQHLLKHILECRSQVLSGRYRPQPLRQFPLQKPDGKQRVLSAQYLKDKFVQRALLTVLEPRSEAIFHDDSFAYRPGRSVAMALAKVRERVRIGQAWLVDADISKFFDTIPHRQLVKLLKGFINDSQAMQLIEKWLSQGAHYRSLLRSPRGISQGAILSPLFCNLYLHTFDMALTKANIPFVRFADDFLLFSRVKKDAIKAMHFAKEVLEELGLELHPGKTRIVRSGKSVVFLGERLPDP</sequence>
<dbReference type="PANTHER" id="PTHR34047:SF8">
    <property type="entry name" value="PROTEIN YKFC"/>
    <property type="match status" value="1"/>
</dbReference>
<organism evidence="3 4">
    <name type="scientific">Desulfosarcina ovata subsp. ovata</name>
    <dbReference type="NCBI Taxonomy" id="2752305"/>
    <lineage>
        <taxon>Bacteria</taxon>
        <taxon>Pseudomonadati</taxon>
        <taxon>Thermodesulfobacteriota</taxon>
        <taxon>Desulfobacteria</taxon>
        <taxon>Desulfobacterales</taxon>
        <taxon>Desulfosarcinaceae</taxon>
        <taxon>Desulfosarcina</taxon>
    </lineage>
</organism>
<dbReference type="RefSeq" id="WP_155308702.1">
    <property type="nucleotide sequence ID" value="NZ_AP021879.1"/>
</dbReference>
<gene>
    <name evidence="3" type="ORF">DSCOOX_04030</name>
</gene>
<evidence type="ECO:0000259" key="2">
    <source>
        <dbReference type="PROSITE" id="PS50878"/>
    </source>
</evidence>
<protein>
    <recommendedName>
        <fullName evidence="2">Reverse transcriptase domain-containing protein</fullName>
    </recommendedName>
</protein>
<name>A0A5K8A3Q7_9BACT</name>
<accession>A0A5K8A3Q7</accession>
<dbReference type="InterPro" id="IPR051083">
    <property type="entry name" value="GrpII_Intron_Splice-Mob/Def"/>
</dbReference>
<evidence type="ECO:0000256" key="1">
    <source>
        <dbReference type="ARBA" id="ARBA00034120"/>
    </source>
</evidence>
<dbReference type="CDD" id="cd01651">
    <property type="entry name" value="RT_G2_intron"/>
    <property type="match status" value="1"/>
</dbReference>
<dbReference type="EMBL" id="AP021879">
    <property type="protein sequence ID" value="BBO87223.1"/>
    <property type="molecule type" value="Genomic_DNA"/>
</dbReference>
<evidence type="ECO:0000313" key="4">
    <source>
        <dbReference type="Proteomes" id="UP000422108"/>
    </source>
</evidence>
<dbReference type="SUPFAM" id="SSF56672">
    <property type="entry name" value="DNA/RNA polymerases"/>
    <property type="match status" value="1"/>
</dbReference>
<dbReference type="Proteomes" id="UP000422108">
    <property type="component" value="Chromosome"/>
</dbReference>
<evidence type="ECO:0000313" key="3">
    <source>
        <dbReference type="EMBL" id="BBO87223.1"/>
    </source>
</evidence>
<keyword evidence="4" id="KW-1185">Reference proteome</keyword>
<feature type="domain" description="Reverse transcriptase" evidence="2">
    <location>
        <begin position="49"/>
        <end position="274"/>
    </location>
</feature>
<dbReference type="Pfam" id="PF00078">
    <property type="entry name" value="RVT_1"/>
    <property type="match status" value="1"/>
</dbReference>
<dbReference type="PROSITE" id="PS50878">
    <property type="entry name" value="RT_POL"/>
    <property type="match status" value="1"/>
</dbReference>